<evidence type="ECO:0000256" key="5">
    <source>
        <dbReference type="ARBA" id="ARBA00022692"/>
    </source>
</evidence>
<keyword evidence="10" id="KW-0325">Glycoprotein</keyword>
<keyword evidence="4" id="KW-0945">Host-virus interaction</keyword>
<dbReference type="OrthoDB" id="31203at10239"/>
<dbReference type="KEGG" id="vg:935458"/>
<proteinExistence type="inferred from homology"/>
<keyword evidence="12" id="KW-0899">Viral immunoevasion</keyword>
<keyword evidence="13" id="KW-0393">Immunoglobulin domain</keyword>
<dbReference type="GeneID" id="935458"/>
<dbReference type="InterPro" id="IPR014756">
    <property type="entry name" value="Ig_E-set"/>
</dbReference>
<dbReference type="RefSeq" id="NP_612777.1">
    <property type="nucleotide sequence ID" value="NC_003521.1"/>
</dbReference>
<keyword evidence="5 14" id="KW-0812">Transmembrane</keyword>
<organism evidence="15 17">
    <name type="scientific">Panine betaherpesvirus 2</name>
    <name type="common">Chimpanzee cytomegalovirus</name>
    <dbReference type="NCBI Taxonomy" id="188763"/>
    <lineage>
        <taxon>Viruses</taxon>
        <taxon>Duplodnaviria</taxon>
        <taxon>Heunggongvirae</taxon>
        <taxon>Peploviricota</taxon>
        <taxon>Herviviricetes</taxon>
        <taxon>Herpesvirales</taxon>
        <taxon>Orthoherpesviridae</taxon>
        <taxon>Betaherpesvirinae</taxon>
        <taxon>Cytomegalovirus</taxon>
        <taxon>Cytomegalovirus paninebeta2</taxon>
    </lineage>
</organism>
<evidence type="ECO:0000256" key="7">
    <source>
        <dbReference type="ARBA" id="ARBA00022870"/>
    </source>
</evidence>
<dbReference type="Pfam" id="PF05963">
    <property type="entry name" value="Cytomega_US3"/>
    <property type="match status" value="1"/>
</dbReference>
<evidence type="ECO:0000256" key="8">
    <source>
        <dbReference type="ARBA" id="ARBA00022989"/>
    </source>
</evidence>
<gene>
    <name evidence="15" type="primary">US2</name>
    <name evidence="15" type="ORF">CCMVgp135</name>
</gene>
<dbReference type="InterPro" id="IPR009237">
    <property type="entry name" value="Herpes_US2/US3"/>
</dbReference>
<keyword evidence="8 14" id="KW-1133">Transmembrane helix</keyword>
<evidence type="ECO:0000313" key="17">
    <source>
        <dbReference type="Proteomes" id="UP000099188"/>
    </source>
</evidence>
<comment type="similarity">
    <text evidence="2">Belongs to the cytomegalovirus US2 family.</text>
</comment>
<evidence type="ECO:0000256" key="9">
    <source>
        <dbReference type="ARBA" id="ARBA00023157"/>
    </source>
</evidence>
<reference evidence="15 17" key="1">
    <citation type="journal article" date="2003" name="J. Gen. Virol.">
        <title>The human cytomegalovirus genome revisited: comparison with the chimpanzee cytomegalovirus genome.</title>
        <authorList>
            <person name="Davison A.J."/>
            <person name="Dolan A."/>
            <person name="Akter P."/>
            <person name="Addison C."/>
            <person name="Dargan D.J."/>
            <person name="Alcendor D.J."/>
            <person name="McGeoch D.J."/>
            <person name="Hayward G.S."/>
        </authorList>
    </citation>
    <scope>NUCLEOTIDE SEQUENCE [LARGE SCALE GENOMIC DNA]</scope>
    <source>
        <strain evidence="15">Heberling</strain>
    </source>
</reference>
<keyword evidence="7" id="KW-1043">Host membrane</keyword>
<keyword evidence="17" id="KW-1185">Reference proteome</keyword>
<keyword evidence="14" id="KW-0472">Membrane</keyword>
<dbReference type="SUPFAM" id="SSF81296">
    <property type="entry name" value="E set domains"/>
    <property type="match status" value="1"/>
</dbReference>
<comment type="subcellular location">
    <subcellularLocation>
        <location evidence="1">Host endoplasmic reticulum membrane</location>
        <topology evidence="1">Single-pass type I membrane protein</topology>
    </subcellularLocation>
</comment>
<evidence type="ECO:0000256" key="2">
    <source>
        <dbReference type="ARBA" id="ARBA00010287"/>
    </source>
</evidence>
<evidence type="ECO:0000256" key="10">
    <source>
        <dbReference type="ARBA" id="ARBA00023180"/>
    </source>
</evidence>
<accession>Q8QRV5</accession>
<dbReference type="Proteomes" id="UP000099188">
    <property type="component" value="Segment"/>
</dbReference>
<evidence type="ECO:0000256" key="11">
    <source>
        <dbReference type="ARBA" id="ARBA00023184"/>
    </source>
</evidence>
<evidence type="ECO:0000256" key="1">
    <source>
        <dbReference type="ARBA" id="ARBA00004482"/>
    </source>
</evidence>
<sequence>MNGMWMSLVKLWASMGPLIRLPALDGPPDPHTEITSYKPWKSTATRPWFTIDENRCHIENGQMFGRGSVSGNLTTFVFDPKADYGGVGENLAVRAEDVEFIAGENLIWRVQYANVLPLIQRLVVRLVLNGDVVWLTCVPEIRVDYTSNAYMWNMQYGMVHRSYRHVALAVLFYALSVTALVIFIVYVTVNLEMSLKWMRFFMC</sequence>
<evidence type="ECO:0000313" key="15">
    <source>
        <dbReference type="EMBL" id="AAM00783.1"/>
    </source>
</evidence>
<feature type="transmembrane region" description="Helical" evidence="14">
    <location>
        <begin position="166"/>
        <end position="189"/>
    </location>
</feature>
<keyword evidence="3" id="KW-0244">Early protein</keyword>
<evidence type="ECO:0000256" key="12">
    <source>
        <dbReference type="ARBA" id="ARBA00023280"/>
    </source>
</evidence>
<protein>
    <submittedName>
        <fullName evidence="15">Membrane glycoprotein US2</fullName>
    </submittedName>
</protein>
<keyword evidence="6" id="KW-0732">Signal</keyword>
<evidence type="ECO:0000256" key="3">
    <source>
        <dbReference type="ARBA" id="ARBA00022518"/>
    </source>
</evidence>
<dbReference type="Gene3D" id="2.60.40.1200">
    <property type="match status" value="1"/>
</dbReference>
<dbReference type="GO" id="GO:0044167">
    <property type="term" value="C:host cell endoplasmic reticulum membrane"/>
    <property type="evidence" value="ECO:0007669"/>
    <property type="project" value="UniProtKB-SubCell"/>
</dbReference>
<evidence type="ECO:0000313" key="16">
    <source>
        <dbReference type="EMBL" id="QXV67897.1"/>
    </source>
</evidence>
<evidence type="ECO:0000256" key="6">
    <source>
        <dbReference type="ARBA" id="ARBA00022729"/>
    </source>
</evidence>
<reference evidence="16" key="2">
    <citation type="submission" date="2021-05" db="EMBL/GenBank/DDBJ databases">
        <title>Cloning and multi-omic analysis of chimpanzee cytomegalovirus: a resource for comparative functional genomics.</title>
        <authorList>
            <person name="Phan Q.V."/>
        </authorList>
    </citation>
    <scope>NUCLEOTIDE SEQUENCE</scope>
    <source>
        <strain evidence="16">Heberling</strain>
    </source>
</reference>
<evidence type="ECO:0000256" key="13">
    <source>
        <dbReference type="ARBA" id="ARBA00023319"/>
    </source>
</evidence>
<evidence type="ECO:0000256" key="4">
    <source>
        <dbReference type="ARBA" id="ARBA00022581"/>
    </source>
</evidence>
<keyword evidence="9" id="KW-1015">Disulfide bond</keyword>
<dbReference type="EMBL" id="MZ151943">
    <property type="protein sequence ID" value="QXV67897.1"/>
    <property type="molecule type" value="Genomic_DNA"/>
</dbReference>
<name>Q8QRV5_9BETA</name>
<dbReference type="EMBL" id="AF480884">
    <property type="protein sequence ID" value="AAM00783.1"/>
    <property type="molecule type" value="Genomic_DNA"/>
</dbReference>
<evidence type="ECO:0000256" key="14">
    <source>
        <dbReference type="SAM" id="Phobius"/>
    </source>
</evidence>
<keyword evidence="11" id="KW-1038">Host endoplasmic reticulum</keyword>